<reference evidence="2" key="4">
    <citation type="journal article" date="2001" name="Nature">
        <title>Functional annotation of a full-length mouse cDNA collection.</title>
        <authorList>
            <consortium name="The RIKEN Genome Exploration Research Group Phase II Team and the FANTOM Consortium"/>
        </authorList>
    </citation>
    <scope>NUCLEOTIDE SEQUENCE</scope>
    <source>
        <strain evidence="2">C57BL/6J</strain>
        <tissue evidence="2">Eyeball</tissue>
        <tissue evidence="1">Testis</tissue>
    </source>
</reference>
<dbReference type="HOGENOM" id="CLU_3159796_0_0_1"/>
<reference evidence="2" key="7">
    <citation type="journal article" date="2005" name="Science">
        <title>The Transcriptional Landscape of the Mammalian Genome.</title>
        <authorList>
            <consortium name="The FANTOM Consortium"/>
            <consortium name="Riken Genome Exploration Research Group and Genome Science Group (Genome Network Project Core Group)"/>
        </authorList>
    </citation>
    <scope>NUCLEOTIDE SEQUENCE</scope>
    <source>
        <strain evidence="2">C57BL/6J</strain>
        <tissue evidence="2">Eyeball</tissue>
        <tissue evidence="1">Testis</tissue>
    </source>
</reference>
<gene>
    <name evidence="3" type="primary">Gm10941</name>
</gene>
<dbReference type="EMBL" id="AK164976">
    <property type="protein sequence ID" value="BAE37987.1"/>
    <property type="molecule type" value="mRNA"/>
</dbReference>
<reference evidence="2" key="5">
    <citation type="journal article" date="2002" name="Nature">
        <title>Analysis of the mouse transcriptome based on functional annotation of 60,770 full-length cDNAs.</title>
        <authorList>
            <consortium name="The FANTOM Consortium and the RIKEN Genome Exploration Research Group Phase I and II Team"/>
        </authorList>
    </citation>
    <scope>NUCLEOTIDE SEQUENCE</scope>
    <source>
        <strain evidence="2">C57BL/6J</strain>
        <tissue evidence="2">Eyeball</tissue>
        <tissue evidence="1">Testis</tissue>
    </source>
</reference>
<organism evidence="2">
    <name type="scientific">Mus musculus</name>
    <name type="common">Mouse</name>
    <dbReference type="NCBI Taxonomy" id="10090"/>
    <lineage>
        <taxon>Eukaryota</taxon>
        <taxon>Metazoa</taxon>
        <taxon>Chordata</taxon>
        <taxon>Craniata</taxon>
        <taxon>Vertebrata</taxon>
        <taxon>Euteleostomi</taxon>
        <taxon>Mammalia</taxon>
        <taxon>Eutheria</taxon>
        <taxon>Euarchontoglires</taxon>
        <taxon>Glires</taxon>
        <taxon>Rodentia</taxon>
        <taxon>Myomorpha</taxon>
        <taxon>Muroidea</taxon>
        <taxon>Muridae</taxon>
        <taxon>Murinae</taxon>
        <taxon>Mus</taxon>
        <taxon>Mus</taxon>
    </lineage>
</organism>
<evidence type="ECO:0000313" key="2">
    <source>
        <dbReference type="EMBL" id="BAE37987.1"/>
    </source>
</evidence>
<reference evidence="2" key="6">
    <citation type="submission" date="2004-04" db="EMBL/GenBank/DDBJ databases">
        <authorList>
            <person name="Arakawa T."/>
            <person name="Carninci P."/>
            <person name="Fukuda S."/>
            <person name="Hashizume W."/>
            <person name="Hayashida K."/>
            <person name="Hori F."/>
            <person name="Iida J."/>
            <person name="Imamura K."/>
            <person name="Imotani K."/>
            <person name="Itoh M."/>
            <person name="Kanagawa S."/>
            <person name="Kawai J."/>
            <person name="Kojima M."/>
            <person name="Konno H."/>
            <person name="Murata M."/>
            <person name="Nakamura M."/>
            <person name="Ninomiya N."/>
            <person name="Nishiyori H."/>
            <person name="Nomura K."/>
            <person name="Ohno M."/>
            <person name="Sakazume N."/>
            <person name="Sano H."/>
            <person name="Sasaki D."/>
            <person name="Shibata K."/>
            <person name="Shiraki T."/>
            <person name="Tagami M."/>
            <person name="Tagami Y."/>
            <person name="Waki K."/>
            <person name="Watahiki A."/>
            <person name="Muramatsu M."/>
            <person name="Hayashizaki Y."/>
        </authorList>
    </citation>
    <scope>NUCLEOTIDE SEQUENCE</scope>
    <source>
        <strain evidence="2">C57BL/6J</strain>
        <tissue evidence="2">Eyeball</tissue>
        <tissue evidence="1">Testis</tissue>
    </source>
</reference>
<dbReference type="MGI" id="MGI:3779151">
    <property type="gene designation" value="Gm10941"/>
</dbReference>
<reference evidence="2" key="1">
    <citation type="journal article" date="1999" name="Methods Enzymol.">
        <title>High-efficiency full-length cDNA cloning.</title>
        <authorList>
            <person name="Carninci P."/>
            <person name="Hayashizaki Y."/>
        </authorList>
    </citation>
    <scope>NUCLEOTIDE SEQUENCE</scope>
    <source>
        <strain evidence="2">C57BL/6J</strain>
        <tissue evidence="2">Eyeball</tissue>
        <tissue evidence="1">Testis</tissue>
    </source>
</reference>
<evidence type="ECO:0000313" key="3">
    <source>
        <dbReference type="MGI" id="MGI:3779151"/>
    </source>
</evidence>
<reference evidence="2" key="2">
    <citation type="journal article" date="2000" name="Genome Res.">
        <title>Normalization and subtraction of cap-trapper-selected cDNAs to prepare full-length cDNA libraries for rapid discovery of new genes.</title>
        <authorList>
            <person name="Carninci P."/>
            <person name="Shibata Y."/>
            <person name="Hayatsu N."/>
            <person name="Sugahara Y."/>
            <person name="Shibata K."/>
            <person name="Itoh M."/>
            <person name="Konno H."/>
            <person name="Okazaki Y."/>
            <person name="Muramatsu M."/>
            <person name="Hayashizaki Y."/>
        </authorList>
    </citation>
    <scope>NUCLEOTIDE SEQUENCE</scope>
    <source>
        <strain evidence="2">C57BL/6J</strain>
        <tissue evidence="2">Eyeball</tissue>
        <tissue evidence="1">Testis</tissue>
    </source>
</reference>
<reference evidence="2" key="3">
    <citation type="journal article" date="2000" name="Genome Res.">
        <title>RIKEN integrated sequence analysis (RISA) system--384-format sequencing pipeline with 384 multicapillary sequencer.</title>
        <authorList>
            <person name="Shibata K."/>
            <person name="Itoh M."/>
            <person name="Aizawa K."/>
            <person name="Nagaoka S."/>
            <person name="Sasaki N."/>
            <person name="Carninci P."/>
            <person name="Konno H."/>
            <person name="Akiyama J."/>
            <person name="Nishi K."/>
            <person name="Kitsunai T."/>
            <person name="Tashiro H."/>
            <person name="Itoh M."/>
            <person name="Sumi N."/>
            <person name="Ishii Y."/>
            <person name="Nakamura S."/>
            <person name="Hazama M."/>
            <person name="Nishine T."/>
            <person name="Harada A."/>
            <person name="Yamamoto R."/>
            <person name="Matsumoto H."/>
            <person name="Sakaguchi S."/>
            <person name="Ikegami T."/>
            <person name="Kashiwagi K."/>
            <person name="Fujiwake S."/>
            <person name="Inoue K."/>
            <person name="Togawa Y."/>
            <person name="Izawa M."/>
            <person name="Ohara E."/>
            <person name="Watahiki M."/>
            <person name="Yoneda Y."/>
            <person name="Ishikawa T."/>
            <person name="Ozawa K."/>
            <person name="Tanaka T."/>
            <person name="Matsuura S."/>
            <person name="Kawai J."/>
            <person name="Okazaki Y."/>
            <person name="Muramatsu M."/>
            <person name="Inoue Y."/>
            <person name="Kira A."/>
            <person name="Hayashizaki Y."/>
        </authorList>
    </citation>
    <scope>NUCLEOTIDE SEQUENCE</scope>
    <source>
        <strain evidence="2">C57BL/6J</strain>
        <tissue evidence="2">Eyeball</tissue>
        <tissue evidence="1">Testis</tissue>
    </source>
</reference>
<accession>Q3TNV0</accession>
<protein>
    <submittedName>
        <fullName evidence="2">Uncharacterized protein</fullName>
    </submittedName>
</protein>
<dbReference type="AlphaFoldDB" id="Q3TNV0"/>
<proteinExistence type="evidence at transcript level"/>
<sequence length="48" mass="5325">MWAELAAGLVLQDRARGQSTGLQEWGWMQDLKVLSVPCRALALEQRAA</sequence>
<dbReference type="AGR" id="MGI:3779151"/>
<evidence type="ECO:0000313" key="1">
    <source>
        <dbReference type="EMBL" id="BAE21412.1"/>
    </source>
</evidence>
<dbReference type="EMBL" id="AK132904">
    <property type="protein sequence ID" value="BAE21412.1"/>
    <property type="molecule type" value="mRNA"/>
</dbReference>
<name>Q3TNV0_MOUSE</name>
<reference evidence="2" key="8">
    <citation type="journal article" date="2005" name="Science">
        <title>Antisense Transcription in the Mammalian Transcriptome.</title>
        <authorList>
            <consortium name="RIKEN Genome Exploration Research Group and Genome Science Group (Genome Network Project Core Group) and the FANTOM Consortium"/>
        </authorList>
    </citation>
    <scope>NUCLEOTIDE SEQUENCE</scope>
    <source>
        <strain evidence="2">C57BL/6J</strain>
        <tissue evidence="2">Eyeball</tissue>
        <tissue evidence="1">Testis</tissue>
    </source>
</reference>